<dbReference type="InterPro" id="IPR052809">
    <property type="entry name" value="Actin_polarity_regulatory"/>
</dbReference>
<evidence type="ECO:0000313" key="3">
    <source>
        <dbReference type="EMBL" id="OAJ42986.1"/>
    </source>
</evidence>
<dbReference type="OrthoDB" id="66409at2759"/>
<dbReference type="Pfam" id="PF07792">
    <property type="entry name" value="Afi1"/>
    <property type="match status" value="1"/>
</dbReference>
<dbReference type="PANTHER" id="PTHR28245:SF1">
    <property type="entry name" value="ARF3-INTERACTING PROTEIN 1"/>
    <property type="match status" value="1"/>
</dbReference>
<dbReference type="PANTHER" id="PTHR28245">
    <property type="entry name" value="ARF3-INTERACTING PROTEIN 1"/>
    <property type="match status" value="1"/>
</dbReference>
<dbReference type="VEuPathDB" id="FungiDB:BDEG_26371"/>
<reference evidence="3 4" key="1">
    <citation type="submission" date="2006-10" db="EMBL/GenBank/DDBJ databases">
        <title>The Genome Sequence of Batrachochytrium dendrobatidis JEL423.</title>
        <authorList>
            <consortium name="The Broad Institute Genome Sequencing Platform"/>
            <person name="Birren B."/>
            <person name="Lander E."/>
            <person name="Galagan J."/>
            <person name="Cuomo C."/>
            <person name="Devon K."/>
            <person name="Jaffe D."/>
            <person name="Butler J."/>
            <person name="Alvarez P."/>
            <person name="Gnerre S."/>
            <person name="Grabherr M."/>
            <person name="Kleber M."/>
            <person name="Mauceli E."/>
            <person name="Brockman W."/>
            <person name="Young S."/>
            <person name="LaButti K."/>
            <person name="Sykes S."/>
            <person name="DeCaprio D."/>
            <person name="Crawford M."/>
            <person name="Koehrsen M."/>
            <person name="Engels R."/>
            <person name="Montgomery P."/>
            <person name="Pearson M."/>
            <person name="Howarth C."/>
            <person name="Larson L."/>
            <person name="White J."/>
            <person name="O'Leary S."/>
            <person name="Kodira C."/>
            <person name="Zeng Q."/>
            <person name="Yandava C."/>
            <person name="Alvarado L."/>
            <person name="Longcore J."/>
            <person name="James T."/>
        </authorList>
    </citation>
    <scope>NUCLEOTIDE SEQUENCE [LARGE SCALE GENOMIC DNA]</scope>
    <source>
        <strain evidence="3 4">JEL423</strain>
    </source>
</reference>
<name>A0A177WT39_BATDL</name>
<proteinExistence type="predicted"/>
<dbReference type="PROSITE" id="PS50211">
    <property type="entry name" value="DENN"/>
    <property type="match status" value="1"/>
</dbReference>
<protein>
    <recommendedName>
        <fullName evidence="2">UDENN domain-containing protein</fullName>
    </recommendedName>
</protein>
<reference evidence="3 4" key="2">
    <citation type="submission" date="2016-05" db="EMBL/GenBank/DDBJ databases">
        <title>Lineage-specific infection strategies underlie the spectrum of fungal disease in amphibians.</title>
        <authorList>
            <person name="Cuomo C.A."/>
            <person name="Farrer R.A."/>
            <person name="James T."/>
            <person name="Longcore J."/>
            <person name="Birren B."/>
        </authorList>
    </citation>
    <scope>NUCLEOTIDE SEQUENCE [LARGE SCALE GENOMIC DNA]</scope>
    <source>
        <strain evidence="3 4">JEL423</strain>
    </source>
</reference>
<dbReference type="AlphaFoldDB" id="A0A177WT39"/>
<evidence type="ECO:0000259" key="2">
    <source>
        <dbReference type="PROSITE" id="PS50211"/>
    </source>
</evidence>
<dbReference type="InterPro" id="IPR037516">
    <property type="entry name" value="Tripartite_DENN"/>
</dbReference>
<gene>
    <name evidence="3" type="ORF">BDEG_26371</name>
</gene>
<dbReference type="GO" id="GO:0005886">
    <property type="term" value="C:plasma membrane"/>
    <property type="evidence" value="ECO:0007669"/>
    <property type="project" value="TreeGrafter"/>
</dbReference>
<dbReference type="GO" id="GO:0051666">
    <property type="term" value="P:actin cortical patch localization"/>
    <property type="evidence" value="ECO:0007669"/>
    <property type="project" value="TreeGrafter"/>
</dbReference>
<sequence>MPIHNYTPRISPMAEFVLLAEFDIDKGSSLSCQYPTPTGADPATLAEWMLPEGAHLRREDCSYFILNRTKAGTTIPNESIALAQLQSSPLEQVFLCFENLILVALHDFWELCFPRGELIIALRSGSQIVVTHPDCQETVWNVTNATCEYWDELTVCFLVRFRSADDRMYFMRFVHESAQVLPAQRVFPEDLPEIPTPDEPLLYVINMISMKIIAGARRSARVKAMAIASRHPWVHPLLILALDKYFSNPSEQVITDLFYILNGVDTRSIPILTLPERKVMRMLMRNTVPHHSANFDQQKIFLKHYDSKDEPLEIRDYLTDPEILINFAHHSLPIKVPVASLPSEFGDFSFTTLFTTFASPTLTNQTLPLKWRNELPYCWHPHLDCGSLTHPIIVLLFALLTEKRVLFLGYGKPSSEISSCVLACTAIASGGGLVPDAISRSFPCVGLASVDMLLKVPGYIAGVTNPVFEEQAAWWDILCNLNTGKITISSRLISNEVPGDTFKDRSFDATQAISEEDDTLIQEISMGLQKHIDEMHLRQLVYNFVERFIQVCTPPVDVSVSVSAVLPGLTTSPPVMPAISGNITSPVVRIPMQWRARAEAWQNTQSMKNLCQSRLYMSRKTMFPQYDVKSALVEMAAVALPNIPGISSSSSHGGSSIGRSSGISTGSGAAILSLQIERVVSNFCIMDYLVQEASDDELMEILSYLPTTDGGCLPFSIGLYHERPEVRMAAAHIIQRLFLQKMGEEYVNPFIKLSVARLLENTAIRLNHLSEHCLNTPYSDDSDMNYMDDMGLDDDGFYSDDSDSEIRGVEAYTEMSPVIESMVNLSVSQPSQSARRNRSSLTLDDTDV</sequence>
<dbReference type="InterPro" id="IPR012860">
    <property type="entry name" value="Afi1_N"/>
</dbReference>
<dbReference type="EMBL" id="DS022309">
    <property type="protein sequence ID" value="OAJ42986.1"/>
    <property type="molecule type" value="Genomic_DNA"/>
</dbReference>
<dbReference type="Pfam" id="PF08616">
    <property type="entry name" value="SPA"/>
    <property type="match status" value="1"/>
</dbReference>
<dbReference type="Proteomes" id="UP000077115">
    <property type="component" value="Unassembled WGS sequence"/>
</dbReference>
<feature type="region of interest" description="Disordered" evidence="1">
    <location>
        <begin position="826"/>
        <end position="848"/>
    </location>
</feature>
<feature type="domain" description="UDENN" evidence="2">
    <location>
        <begin position="15"/>
        <end position="609"/>
    </location>
</feature>
<organism evidence="3 4">
    <name type="scientific">Batrachochytrium dendrobatidis (strain JEL423)</name>
    <dbReference type="NCBI Taxonomy" id="403673"/>
    <lineage>
        <taxon>Eukaryota</taxon>
        <taxon>Fungi</taxon>
        <taxon>Fungi incertae sedis</taxon>
        <taxon>Chytridiomycota</taxon>
        <taxon>Chytridiomycota incertae sedis</taxon>
        <taxon>Chytridiomycetes</taxon>
        <taxon>Rhizophydiales</taxon>
        <taxon>Rhizophydiales incertae sedis</taxon>
        <taxon>Batrachochytrium</taxon>
    </lineage>
</organism>
<evidence type="ECO:0000256" key="1">
    <source>
        <dbReference type="SAM" id="MobiDB-lite"/>
    </source>
</evidence>
<evidence type="ECO:0000313" key="4">
    <source>
        <dbReference type="Proteomes" id="UP000077115"/>
    </source>
</evidence>
<accession>A0A177WT39</accession>
<dbReference type="STRING" id="403673.A0A177WT39"/>